<keyword evidence="3" id="KW-0804">Transcription</keyword>
<feature type="region of interest" description="Disordered" evidence="5">
    <location>
        <begin position="390"/>
        <end position="420"/>
    </location>
</feature>
<dbReference type="PANTHER" id="PTHR21545">
    <property type="entry name" value="TRANSCRIPTION FACTOR MLR1/2"/>
    <property type="match status" value="1"/>
</dbReference>
<evidence type="ECO:0000256" key="2">
    <source>
        <dbReference type="ARBA" id="ARBA00023125"/>
    </source>
</evidence>
<keyword evidence="7" id="KW-1185">Reference proteome</keyword>
<dbReference type="PANTHER" id="PTHR21545:SF10">
    <property type="entry name" value="LIGAND-DEPENDENT NUCLEAR RECEPTOR COREPRESSOR-LIKE PROTEIN"/>
    <property type="match status" value="1"/>
</dbReference>
<evidence type="ECO:0008006" key="8">
    <source>
        <dbReference type="Google" id="ProtNLM"/>
    </source>
</evidence>
<keyword evidence="1" id="KW-0805">Transcription regulation</keyword>
<dbReference type="GO" id="GO:0003677">
    <property type="term" value="F:DNA binding"/>
    <property type="evidence" value="ECO:0007669"/>
    <property type="project" value="UniProtKB-KW"/>
</dbReference>
<feature type="region of interest" description="Disordered" evidence="5">
    <location>
        <begin position="1623"/>
        <end position="1645"/>
    </location>
</feature>
<evidence type="ECO:0000313" key="6">
    <source>
        <dbReference type="EMBL" id="CAH2299887.1"/>
    </source>
</evidence>
<feature type="region of interest" description="Disordered" evidence="5">
    <location>
        <begin position="1136"/>
        <end position="1159"/>
    </location>
</feature>
<evidence type="ECO:0000256" key="5">
    <source>
        <dbReference type="SAM" id="MobiDB-lite"/>
    </source>
</evidence>
<reference evidence="6" key="1">
    <citation type="submission" date="2022-03" db="EMBL/GenBank/DDBJ databases">
        <authorList>
            <person name="Alioto T."/>
            <person name="Alioto T."/>
            <person name="Gomez Garrido J."/>
        </authorList>
    </citation>
    <scope>NUCLEOTIDE SEQUENCE</scope>
</reference>
<accession>A0AAD1SID3</accession>
<organism evidence="6 7">
    <name type="scientific">Pelobates cultripes</name>
    <name type="common">Western spadefoot toad</name>
    <dbReference type="NCBI Taxonomy" id="61616"/>
    <lineage>
        <taxon>Eukaryota</taxon>
        <taxon>Metazoa</taxon>
        <taxon>Chordata</taxon>
        <taxon>Craniata</taxon>
        <taxon>Vertebrata</taxon>
        <taxon>Euteleostomi</taxon>
        <taxon>Amphibia</taxon>
        <taxon>Batrachia</taxon>
        <taxon>Anura</taxon>
        <taxon>Pelobatoidea</taxon>
        <taxon>Pelobatidae</taxon>
        <taxon>Pelobates</taxon>
    </lineage>
</organism>
<feature type="region of interest" description="Disordered" evidence="5">
    <location>
        <begin position="1439"/>
        <end position="1464"/>
    </location>
</feature>
<dbReference type="Pfam" id="PF15090">
    <property type="entry name" value="DUF4553"/>
    <property type="match status" value="1"/>
</dbReference>
<dbReference type="EMBL" id="OW240917">
    <property type="protein sequence ID" value="CAH2299887.1"/>
    <property type="molecule type" value="Genomic_DNA"/>
</dbReference>
<proteinExistence type="predicted"/>
<sequence length="1658" mass="187160">MAAQCRSPRCTAERKGFRRELDSWRHRLIHCVGFESILEGLYGPGLRRDLSLFDDCEPEELVDWCVDDKCSLCNLRKDIVTDCPISDSAQSTPTEELISQGQFNTENIECQAENYLNALFQKKDLPQNCDPNIPLVAQELLKKMIRQFAVEYVSKSRKILQVNHEPLSDTPIAYNGIQVNQTEDLFLEEQDGPLDLTVTRIEENNFQDEGVLDLSLKSNCNGHEKNGKIKNSRNCVIRMPVIQKLDKSINLQKRNALAEVLDSLCLYHKQQIQLMLTFLTEEKRCCTSICKNNEKSRVTFHDASSHRLTRRGSLKRHAPNVHLPTVSVCLKDLRLTCPSIVYGTVKLDANKNGAVCLKSSDPVNNDKTRHSRKKSSCLLCSDAHLPSKRRKTNFSSTSLRSVKHDRAHSQGETAEHYKSSVKHAVGKGCKNMMDISSKSNNHENYKDKLEVKKDSILQDLFSYITKREVAATKSRPRNLCATEKHLSDTPQFRRLVKHIIRKTTKNGCSFKEVLNQYVKNSKAKMIQTRFRRRQKKASKFDSSALSLTRRQYLQVKRELCTLVETLSKNKIAFEKNTKKNTNQKVSSNKKQANGVLVVENCKSGQIADTLQNNLTELPHYHSLKVNSMHVNCSKVDGLPNHLRLSPIQKHPLEKKSVRIHTGPKTVVQDCTSNCSQSNSRKSQTFNVSQGECIALSSSHVFCKCTFKHILGMFKDSINCFQNNNKNNCLKNTHLQVVVERLKDSVYLTGGELNTPAMCEKKLKQRCNSKSTENNSVIQSHKTNMTCTKREVSMKPLNLLKKNTCSSVNKTKAKTNTISVPLVQSAQSTLSTTESMETSIPLTPNRLCSPVKIMFLSNVDSAEGVKYTLSPVFISPTQKAVGCVNDQKQDKDRSTADSNLSYKSLEEDDQFLSLQGTTKSGGYNQYKCIGKTETRFQKRPQGRPKRIAPLVLKQIRSPLGGKPTKIKRTQNIKLEEPKRNFALRSRNDRQTSDITVSIKFGTSTMKRRISRVNASPNREMVHDKTQSLPDFSKINISPVGKLISNKTHLLPQSAKKGYMCSSENGRTTRSRSALCHSRSSETLQRRLSLRKKTVKCSSPQESILTIPNTVLHLHKRQFNQKQDLGWNRSETRYILSQRKPSYKKRGRRSSPRNSPLLSQTALSSGSSLYSLRSSVSSSALAFSDLLHQKSEKCSLKTYKVCNKHCKIVDKQSISSRNKVCLETIANTDGNFGTSVDSIFQTNTVLKWWSSSTSKESLLQDLDLKYEQIINAWRNDNESQSCSNLQLCGPPEKRSPVQMLFEKKYNNNDISILFMQTTETKSLSILPKANARSPLELNNMGGKRRKKHVTVNSSKSVKNCMQQTSLVMPKESPSISKFAQPQSIGVKNTNNELKCQQVWNLNRLQIVDGKSKDTCLKFLCTRELLEDVDVTVPEKKDKETFQSPVTALPCDDDDESSSDLECTNSTTSVPSELLNMEQMTKQTKSYASKNAKKFKGCKVFLTKLSDVETKRPKENISSLKDQGVNNATELKKCTLRSSPNLPVDFSTKRIDQGSRSVTKSLSTTLKSKNSLNEKPGKRMGLRKSTRTTFNKSNPSFEWILERRNGGKRLGRASICRKISLKKSNQLSPTGPLKPVGFPSSRGHSVRDGMYSLTPIRISQH</sequence>
<dbReference type="GO" id="GO:0006357">
    <property type="term" value="P:regulation of transcription by RNA polymerase II"/>
    <property type="evidence" value="ECO:0007669"/>
    <property type="project" value="TreeGrafter"/>
</dbReference>
<evidence type="ECO:0000256" key="3">
    <source>
        <dbReference type="ARBA" id="ARBA00023163"/>
    </source>
</evidence>
<evidence type="ECO:0000256" key="4">
    <source>
        <dbReference type="ARBA" id="ARBA00023242"/>
    </source>
</evidence>
<dbReference type="GO" id="GO:0005634">
    <property type="term" value="C:nucleus"/>
    <property type="evidence" value="ECO:0007669"/>
    <property type="project" value="TreeGrafter"/>
</dbReference>
<feature type="compositionally biased region" description="Basic residues" evidence="5">
    <location>
        <begin position="1139"/>
        <end position="1149"/>
    </location>
</feature>
<feature type="compositionally biased region" description="Basic and acidic residues" evidence="5">
    <location>
        <begin position="402"/>
        <end position="418"/>
    </location>
</feature>
<keyword evidence="2" id="KW-0238">DNA-binding</keyword>
<feature type="compositionally biased region" description="Low complexity" evidence="5">
    <location>
        <begin position="1150"/>
        <end position="1159"/>
    </location>
</feature>
<name>A0AAD1SID3_PELCU</name>
<evidence type="ECO:0000313" key="7">
    <source>
        <dbReference type="Proteomes" id="UP001295444"/>
    </source>
</evidence>
<dbReference type="Proteomes" id="UP001295444">
    <property type="component" value="Chromosome 06"/>
</dbReference>
<evidence type="ECO:0000256" key="1">
    <source>
        <dbReference type="ARBA" id="ARBA00023015"/>
    </source>
</evidence>
<gene>
    <name evidence="6" type="ORF">PECUL_23A023702</name>
</gene>
<dbReference type="InterPro" id="IPR028104">
    <property type="entry name" value="DUF4553"/>
</dbReference>
<keyword evidence="4" id="KW-0539">Nucleus</keyword>
<feature type="region of interest" description="Disordered" evidence="5">
    <location>
        <begin position="1565"/>
        <end position="1585"/>
    </location>
</feature>
<protein>
    <recommendedName>
        <fullName evidence="8">Ligand-dependent nuclear receptor corepressor-like protein</fullName>
    </recommendedName>
</protein>